<sequence>MSKSDISRASQITSSYPKEEKISKKLIDLDNQSEFLDDGLVCEPHKIFINNVDCFIGKYLSQYLFKQKLLKLDNENKGEDLSKEDVNEEESKEDEFSENEEFINSSADNKEGEINSGDIKGDDDVDLEENREEPAADDLHINELEDLSLQYKDNIFYELFDFSQLTVNDYYELSEIDCENKRKAYLKSKFNMNKKSSFQRSSSISKEAKEIKKQNVKHISSSNFEIVGTVKNYEKVLLPGQITIIQDRQDKAKFLKLLLKCGVVIFDISKSREEIKEATWALNSIVSSLLEEQNQNPQTFENSNVSRVFILISTLMTWALTKSLDPDDPEIPFMEEDFKRRKSHPNFKEHIALEREVLAAGKKFKGQFKTIVVGCGVTYGFEEDILHFLFKMGWNNKQSLPVLESGKNLVPLIHVEDLAALVHSIISDFPPRKVRYIFAKEQRTSTLKDIVKAISNELTSGKIERISKNEIFLLDNEVTQDIYNVLSTNLNLEASYIDELNINWHDELGFVESIEKYIKEYKEARNLNPLRIFLQGPIGSRRHILAKRLSEHYKLQCLTVHNITDLYITMLKKKIEMLTNLEKLKEEKIDKLTTEEETEEEEEVEEEELEEKETLEQLIEKLKEIEDNLKINFNKLDDEHLVMILKEWLLSKPCQNQGFILDGFPNTKIQAQALFGTESEEEEEMEEEQESEQVSYNKLLMPEFIFSMDGQDKILLETALQHDQEEERFEEDDIIKAISLYRKLTESGESVLDYFYEMGILPVQINTEHDGSPTINEIMEEVIYHIGPLRNYENLKIETLEEKQLREDAEKEHLLKLKQKQDDEQHSLKLLRQEKMEQWAMMVDLLKEEEEKMLAVKSIPIRNYLITEIFPTLTDGLIEVARVQPEDPIDYLAEYLFKKNPSGRMLAPEYTDEGREKSLFINKFARILNMSSKTHLV</sequence>
<dbReference type="Gene3D" id="3.40.50.300">
    <property type="entry name" value="P-loop containing nucleotide triphosphate hydrolases"/>
    <property type="match status" value="1"/>
</dbReference>
<name>A0A1B6D5P5_9HEMI</name>
<evidence type="ECO:0008006" key="7">
    <source>
        <dbReference type="Google" id="ProtNLM"/>
    </source>
</evidence>
<dbReference type="GO" id="GO:0005524">
    <property type="term" value="F:ATP binding"/>
    <property type="evidence" value="ECO:0007669"/>
    <property type="project" value="InterPro"/>
</dbReference>
<dbReference type="InterPro" id="IPR027417">
    <property type="entry name" value="P-loop_NTPase"/>
</dbReference>
<reference evidence="6" key="1">
    <citation type="submission" date="2015-12" db="EMBL/GenBank/DDBJ databases">
        <title>De novo transcriptome assembly of four potential Pierce s Disease insect vectors from Arizona vineyards.</title>
        <authorList>
            <person name="Tassone E.E."/>
        </authorList>
    </citation>
    <scope>NUCLEOTIDE SEQUENCE</scope>
</reference>
<evidence type="ECO:0000256" key="1">
    <source>
        <dbReference type="ARBA" id="ARBA00022679"/>
    </source>
</evidence>
<evidence type="ECO:0000256" key="4">
    <source>
        <dbReference type="SAM" id="Coils"/>
    </source>
</evidence>
<proteinExistence type="predicted"/>
<dbReference type="GO" id="GO:0006139">
    <property type="term" value="P:nucleobase-containing compound metabolic process"/>
    <property type="evidence" value="ECO:0007669"/>
    <property type="project" value="InterPro"/>
</dbReference>
<dbReference type="Gene3D" id="3.40.50.720">
    <property type="entry name" value="NAD(P)-binding Rossmann-like Domain"/>
    <property type="match status" value="1"/>
</dbReference>
<evidence type="ECO:0000256" key="3">
    <source>
        <dbReference type="ARBA" id="ARBA00022777"/>
    </source>
</evidence>
<evidence type="ECO:0000313" key="6">
    <source>
        <dbReference type="EMBL" id="JAS21002.1"/>
    </source>
</evidence>
<feature type="region of interest" description="Disordered" evidence="5">
    <location>
        <begin position="591"/>
        <end position="611"/>
    </location>
</feature>
<dbReference type="GO" id="GO:0019205">
    <property type="term" value="F:nucleobase-containing compound kinase activity"/>
    <property type="evidence" value="ECO:0007669"/>
    <property type="project" value="InterPro"/>
</dbReference>
<dbReference type="InterPro" id="IPR007858">
    <property type="entry name" value="Dpy-30_motif"/>
</dbReference>
<dbReference type="PANTHER" id="PTHR23359">
    <property type="entry name" value="NUCLEOTIDE KINASE"/>
    <property type="match status" value="1"/>
</dbReference>
<feature type="compositionally biased region" description="Acidic residues" evidence="5">
    <location>
        <begin position="86"/>
        <end position="101"/>
    </location>
</feature>
<keyword evidence="2" id="KW-0547">Nucleotide-binding</keyword>
<feature type="region of interest" description="Disordered" evidence="5">
    <location>
        <begin position="79"/>
        <end position="134"/>
    </location>
</feature>
<keyword evidence="4" id="KW-0175">Coiled coil</keyword>
<dbReference type="InterPro" id="IPR047499">
    <property type="entry name" value="DD_AK7"/>
</dbReference>
<dbReference type="AlphaFoldDB" id="A0A1B6D5P5"/>
<evidence type="ECO:0000256" key="5">
    <source>
        <dbReference type="SAM" id="MobiDB-lite"/>
    </source>
</evidence>
<accession>A0A1B6D5P5</accession>
<dbReference type="SUPFAM" id="SSF52540">
    <property type="entry name" value="P-loop containing nucleoside triphosphate hydrolases"/>
    <property type="match status" value="1"/>
</dbReference>
<protein>
    <recommendedName>
        <fullName evidence="7">Adenylate kinase 7</fullName>
    </recommendedName>
</protein>
<dbReference type="SUPFAM" id="SSF51735">
    <property type="entry name" value="NAD(P)-binding Rossmann-fold domains"/>
    <property type="match status" value="1"/>
</dbReference>
<organism evidence="6">
    <name type="scientific">Clastoptera arizonana</name>
    <name type="common">Arizona spittle bug</name>
    <dbReference type="NCBI Taxonomy" id="38151"/>
    <lineage>
        <taxon>Eukaryota</taxon>
        <taxon>Metazoa</taxon>
        <taxon>Ecdysozoa</taxon>
        <taxon>Arthropoda</taxon>
        <taxon>Hexapoda</taxon>
        <taxon>Insecta</taxon>
        <taxon>Pterygota</taxon>
        <taxon>Neoptera</taxon>
        <taxon>Paraneoptera</taxon>
        <taxon>Hemiptera</taxon>
        <taxon>Auchenorrhyncha</taxon>
        <taxon>Cercopoidea</taxon>
        <taxon>Clastopteridae</taxon>
        <taxon>Clastoptera</taxon>
    </lineage>
</organism>
<dbReference type="CDD" id="cd22967">
    <property type="entry name" value="DD_AK7"/>
    <property type="match status" value="1"/>
</dbReference>
<feature type="coiled-coil region" evidence="4">
    <location>
        <begin position="792"/>
        <end position="834"/>
    </location>
</feature>
<dbReference type="Gene3D" id="1.20.890.10">
    <property type="entry name" value="cAMP-dependent protein kinase regulatory subunit, dimerization-anchoring domain"/>
    <property type="match status" value="1"/>
</dbReference>
<keyword evidence="3" id="KW-0418">Kinase</keyword>
<evidence type="ECO:0000256" key="2">
    <source>
        <dbReference type="ARBA" id="ARBA00022741"/>
    </source>
</evidence>
<dbReference type="EMBL" id="GEDC01016296">
    <property type="protein sequence ID" value="JAS21002.1"/>
    <property type="molecule type" value="Transcribed_RNA"/>
</dbReference>
<feature type="compositionally biased region" description="Acidic residues" evidence="5">
    <location>
        <begin position="595"/>
        <end position="611"/>
    </location>
</feature>
<feature type="compositionally biased region" description="Acidic residues" evidence="5">
    <location>
        <begin position="121"/>
        <end position="131"/>
    </location>
</feature>
<dbReference type="InterPro" id="IPR000850">
    <property type="entry name" value="Adenylat/UMP-CMP_kin"/>
</dbReference>
<dbReference type="Pfam" id="PF05186">
    <property type="entry name" value="Dpy-30"/>
    <property type="match status" value="1"/>
</dbReference>
<gene>
    <name evidence="6" type="ORF">g.14791</name>
</gene>
<keyword evidence="1" id="KW-0808">Transferase</keyword>
<dbReference type="InterPro" id="IPR036291">
    <property type="entry name" value="NAD(P)-bd_dom_sf"/>
</dbReference>